<dbReference type="GO" id="GO:0016491">
    <property type="term" value="F:oxidoreductase activity"/>
    <property type="evidence" value="ECO:0007669"/>
    <property type="project" value="InterPro"/>
</dbReference>
<dbReference type="GO" id="GO:0006221">
    <property type="term" value="P:pyrimidine nucleotide biosynthetic process"/>
    <property type="evidence" value="ECO:0007669"/>
    <property type="project" value="InterPro"/>
</dbReference>
<dbReference type="Gene3D" id="3.40.50.80">
    <property type="entry name" value="Nucleotide-binding domain of ferredoxin-NADP reductase (FNR) module"/>
    <property type="match status" value="1"/>
</dbReference>
<keyword evidence="7 10" id="KW-0408">Iron</keyword>
<evidence type="ECO:0000256" key="5">
    <source>
        <dbReference type="ARBA" id="ARBA00022827"/>
    </source>
</evidence>
<evidence type="ECO:0000256" key="1">
    <source>
        <dbReference type="ARBA" id="ARBA00022448"/>
    </source>
</evidence>
<dbReference type="EMBL" id="MFAF01000099">
    <property type="protein sequence ID" value="OGD74593.1"/>
    <property type="molecule type" value="Genomic_DNA"/>
</dbReference>
<comment type="cofactor">
    <cofactor evidence="10">
        <name>[2Fe-2S] cluster</name>
        <dbReference type="ChEBI" id="CHEBI:190135"/>
    </cofactor>
    <text evidence="10">Binds 1 [2Fe-2S] cluster per subunit.</text>
</comment>
<keyword evidence="2" id="KW-0285">Flavoprotein</keyword>
<dbReference type="InterPro" id="IPR017927">
    <property type="entry name" value="FAD-bd_FR_type"/>
</dbReference>
<dbReference type="InterPro" id="IPR001709">
    <property type="entry name" value="Flavoprot_Pyr_Nucl_cyt_Rdtase"/>
</dbReference>
<protein>
    <submittedName>
        <fullName evidence="12">Heterodisulfide reductase subunit F</fullName>
    </submittedName>
</protein>
<dbReference type="InterPro" id="IPR012165">
    <property type="entry name" value="Cyt_c3_hydrogenase_gsu"/>
</dbReference>
<accession>A0A1F5F4N1</accession>
<dbReference type="Gene3D" id="2.40.30.10">
    <property type="entry name" value="Translation factors"/>
    <property type="match status" value="1"/>
</dbReference>
<keyword evidence="1" id="KW-0813">Transport</keyword>
<dbReference type="CDD" id="cd06221">
    <property type="entry name" value="sulfite_reductase_like"/>
    <property type="match status" value="1"/>
</dbReference>
<dbReference type="InterPro" id="IPR017938">
    <property type="entry name" value="Riboflavin_synthase-like_b-brl"/>
</dbReference>
<organism evidence="12 13">
    <name type="scientific">Candidatus Coatesbacteria bacterium RBG_13_66_14</name>
    <dbReference type="NCBI Taxonomy" id="1817816"/>
    <lineage>
        <taxon>Bacteria</taxon>
        <taxon>Candidatus Coatesiibacteriota</taxon>
    </lineage>
</organism>
<keyword evidence="5" id="KW-0274">FAD</keyword>
<dbReference type="PRINTS" id="PR00371">
    <property type="entry name" value="FPNCR"/>
</dbReference>
<feature type="binding site" evidence="10">
    <location>
        <position position="247"/>
    </location>
    <ligand>
        <name>[2Fe-2S] cluster</name>
        <dbReference type="ChEBI" id="CHEBI:190135"/>
    </ligand>
</feature>
<evidence type="ECO:0000256" key="9">
    <source>
        <dbReference type="ARBA" id="ARBA00034078"/>
    </source>
</evidence>
<proteinExistence type="predicted"/>
<dbReference type="InterPro" id="IPR039261">
    <property type="entry name" value="FNR_nucleotide-bd"/>
</dbReference>
<dbReference type="Pfam" id="PF00175">
    <property type="entry name" value="NAD_binding_1"/>
    <property type="match status" value="1"/>
</dbReference>
<dbReference type="STRING" id="1817816.A2Y64_09520"/>
<comment type="caution">
    <text evidence="12">The sequence shown here is derived from an EMBL/GenBank/DDBJ whole genome shotgun (WGS) entry which is preliminary data.</text>
</comment>
<evidence type="ECO:0000259" key="11">
    <source>
        <dbReference type="PROSITE" id="PS51384"/>
    </source>
</evidence>
<keyword evidence="3 10" id="KW-0001">2Fe-2S</keyword>
<dbReference type="PROSITE" id="PS51384">
    <property type="entry name" value="FAD_FR"/>
    <property type="match status" value="1"/>
</dbReference>
<dbReference type="Proteomes" id="UP000177187">
    <property type="component" value="Unassembled WGS sequence"/>
</dbReference>
<dbReference type="PANTHER" id="PTHR43513">
    <property type="entry name" value="DIHYDROOROTATE DEHYDROGENASE B (NAD(+)), ELECTRON TRANSFER SUBUNIT"/>
    <property type="match status" value="1"/>
</dbReference>
<evidence type="ECO:0000256" key="3">
    <source>
        <dbReference type="ARBA" id="ARBA00022714"/>
    </source>
</evidence>
<reference evidence="12 13" key="1">
    <citation type="journal article" date="2016" name="Nat. Commun.">
        <title>Thousands of microbial genomes shed light on interconnected biogeochemical processes in an aquifer system.</title>
        <authorList>
            <person name="Anantharaman K."/>
            <person name="Brown C.T."/>
            <person name="Hug L.A."/>
            <person name="Sharon I."/>
            <person name="Castelle C.J."/>
            <person name="Probst A.J."/>
            <person name="Thomas B.C."/>
            <person name="Singh A."/>
            <person name="Wilkins M.J."/>
            <person name="Karaoz U."/>
            <person name="Brodie E.L."/>
            <person name="Williams K.H."/>
            <person name="Hubbard S.S."/>
            <person name="Banfield J.F."/>
        </authorList>
    </citation>
    <scope>NUCLEOTIDE SEQUENCE [LARGE SCALE GENOMIC DNA]</scope>
</reference>
<dbReference type="GO" id="GO:0050660">
    <property type="term" value="F:flavin adenine dinucleotide binding"/>
    <property type="evidence" value="ECO:0007669"/>
    <property type="project" value="InterPro"/>
</dbReference>
<dbReference type="SUPFAM" id="SSF63380">
    <property type="entry name" value="Riboflavin synthase domain-like"/>
    <property type="match status" value="1"/>
</dbReference>
<dbReference type="PRINTS" id="PR00406">
    <property type="entry name" value="CYTB5RDTASE"/>
</dbReference>
<evidence type="ECO:0000256" key="6">
    <source>
        <dbReference type="ARBA" id="ARBA00022982"/>
    </source>
</evidence>
<dbReference type="PANTHER" id="PTHR43513:SF1">
    <property type="entry name" value="ANAEROBIC SULFITE REDUCTASE SUBUNIT B"/>
    <property type="match status" value="1"/>
</dbReference>
<name>A0A1F5F4N1_9BACT</name>
<gene>
    <name evidence="12" type="ORF">A2Y64_09520</name>
</gene>
<dbReference type="Gene3D" id="2.10.240.10">
    <property type="entry name" value="Dihydroorotate dehydrogenase, electron transfer subunit"/>
    <property type="match status" value="1"/>
</dbReference>
<dbReference type="SUPFAM" id="SSF52343">
    <property type="entry name" value="Ferredoxin reductase-like, C-terminal NADP-linked domain"/>
    <property type="match status" value="1"/>
</dbReference>
<feature type="binding site" evidence="10">
    <location>
        <position position="242"/>
    </location>
    <ligand>
        <name>[2Fe-2S] cluster</name>
        <dbReference type="ChEBI" id="CHEBI:190135"/>
    </ligand>
</feature>
<keyword evidence="4 10" id="KW-0479">Metal-binding</keyword>
<keyword evidence="6" id="KW-0249">Electron transport</keyword>
<feature type="binding site" evidence="10">
    <location>
        <position position="258"/>
    </location>
    <ligand>
        <name>[2Fe-2S] cluster</name>
        <dbReference type="ChEBI" id="CHEBI:190135"/>
    </ligand>
</feature>
<dbReference type="InterPro" id="IPR001433">
    <property type="entry name" value="OxRdtase_FAD/NAD-bd"/>
</dbReference>
<evidence type="ECO:0000313" key="13">
    <source>
        <dbReference type="Proteomes" id="UP000177187"/>
    </source>
</evidence>
<evidence type="ECO:0000256" key="4">
    <source>
        <dbReference type="ARBA" id="ARBA00022723"/>
    </source>
</evidence>
<evidence type="ECO:0000256" key="2">
    <source>
        <dbReference type="ARBA" id="ARBA00022630"/>
    </source>
</evidence>
<dbReference type="PIRSF" id="PIRSF006816">
    <property type="entry name" value="Cyc3_hyd_g"/>
    <property type="match status" value="1"/>
</dbReference>
<feature type="binding site" evidence="10">
    <location>
        <position position="250"/>
    </location>
    <ligand>
        <name>[2Fe-2S] cluster</name>
        <dbReference type="ChEBI" id="CHEBI:190135"/>
    </ligand>
</feature>
<dbReference type="GO" id="GO:0051537">
    <property type="term" value="F:2 iron, 2 sulfur cluster binding"/>
    <property type="evidence" value="ECO:0007669"/>
    <property type="project" value="UniProtKB-KW"/>
</dbReference>
<dbReference type="InterPro" id="IPR037117">
    <property type="entry name" value="Dihydroorotate_DH_ele_sf"/>
</dbReference>
<dbReference type="AlphaFoldDB" id="A0A1F5F4N1"/>
<evidence type="ECO:0000313" key="12">
    <source>
        <dbReference type="EMBL" id="OGD74593.1"/>
    </source>
</evidence>
<evidence type="ECO:0000256" key="8">
    <source>
        <dbReference type="ARBA" id="ARBA00023014"/>
    </source>
</evidence>
<dbReference type="Pfam" id="PF10418">
    <property type="entry name" value="DHODB_Fe-S_bind"/>
    <property type="match status" value="1"/>
</dbReference>
<evidence type="ECO:0000256" key="7">
    <source>
        <dbReference type="ARBA" id="ARBA00023004"/>
    </source>
</evidence>
<dbReference type="GO" id="GO:0046872">
    <property type="term" value="F:metal ion binding"/>
    <property type="evidence" value="ECO:0007669"/>
    <property type="project" value="UniProtKB-KW"/>
</dbReference>
<comment type="cofactor">
    <cofactor evidence="9">
        <name>[2Fe-2S] cluster</name>
        <dbReference type="ChEBI" id="CHEBI:190135"/>
    </cofactor>
</comment>
<dbReference type="InterPro" id="IPR019480">
    <property type="entry name" value="Dihydroorotate_DH_Fe-S-bd"/>
</dbReference>
<evidence type="ECO:0000256" key="10">
    <source>
        <dbReference type="PIRSR" id="PIRSR006816-2"/>
    </source>
</evidence>
<keyword evidence="8 10" id="KW-0411">Iron-sulfur</keyword>
<feature type="domain" description="FAD-binding FR-type" evidence="11">
    <location>
        <begin position="5"/>
        <end position="105"/>
    </location>
</feature>
<dbReference type="InterPro" id="IPR050353">
    <property type="entry name" value="PyrK_electron_transfer"/>
</dbReference>
<sequence>MPNVYAPLLAEIKEIVQETPDTRTYRLEFSDEGIREKFTFEPGQFGEYSAYGEGESTFCIASSPTRKGFIECTFKEVGRVTGGLSRRNTGDPVGFRGPYGNHFPYEIMKGKNLHIIGGGIGIAPLRSLIWFVLDNRKDYGDVTILYGARSVGDLLYKREFDEWAKSGAKLILTVDPGGETPDWKGKVGFVPTVMEEVGLDPKDAFVVTCGPPIMIKFAFQSFSKMGFAPDKVITTLENRMKCGIGKCGRCNVGAKYVCLDGPVFNQAEIDELPPDF</sequence>